<protein>
    <submittedName>
        <fullName evidence="1">Uncharacterized protein</fullName>
    </submittedName>
</protein>
<sequence>MTAFPAPPPGSAVLDLLLAEFPFLDPVPLKQAGQDWPSIIPQLARAHDLTPREAAETLQDWLIRRRHHDGALAA</sequence>
<evidence type="ECO:0000313" key="2">
    <source>
        <dbReference type="Proteomes" id="UP000244817"/>
    </source>
</evidence>
<dbReference type="AlphaFoldDB" id="A0A2T7G1R0"/>
<proteinExistence type="predicted"/>
<dbReference type="EMBL" id="QCYG01000001">
    <property type="protein sequence ID" value="PVA08347.1"/>
    <property type="molecule type" value="Genomic_DNA"/>
</dbReference>
<comment type="caution">
    <text evidence="1">The sequence shown here is derived from an EMBL/GenBank/DDBJ whole genome shotgun (WGS) entry which is preliminary data.</text>
</comment>
<accession>A0A2T7G1R0</accession>
<dbReference type="RefSeq" id="WP_108639501.1">
    <property type="nucleotide sequence ID" value="NZ_QCYG01000001.1"/>
</dbReference>
<keyword evidence="2" id="KW-1185">Reference proteome</keyword>
<gene>
    <name evidence="1" type="ORF">DC363_02345</name>
</gene>
<dbReference type="OrthoDB" id="7871041at2"/>
<name>A0A2T7G1R0_9RHOB</name>
<evidence type="ECO:0000313" key="1">
    <source>
        <dbReference type="EMBL" id="PVA08347.1"/>
    </source>
</evidence>
<dbReference type="Proteomes" id="UP000244817">
    <property type="component" value="Unassembled WGS sequence"/>
</dbReference>
<reference evidence="1 2" key="1">
    <citation type="submission" date="2018-04" db="EMBL/GenBank/DDBJ databases">
        <title>Pelagivirga bohaiensis gen. nov., sp. nov., a bacterium isolated from the Bohai Sea.</title>
        <authorList>
            <person name="Ji X."/>
        </authorList>
    </citation>
    <scope>NUCLEOTIDE SEQUENCE [LARGE SCALE GENOMIC DNA]</scope>
    <source>
        <strain evidence="1 2">BH-SD16</strain>
    </source>
</reference>
<organism evidence="1 2">
    <name type="scientific">Thalassorhabdomicrobium marinisediminis</name>
    <dbReference type="NCBI Taxonomy" id="2170577"/>
    <lineage>
        <taxon>Bacteria</taxon>
        <taxon>Pseudomonadati</taxon>
        <taxon>Pseudomonadota</taxon>
        <taxon>Alphaproteobacteria</taxon>
        <taxon>Rhodobacterales</taxon>
        <taxon>Paracoccaceae</taxon>
        <taxon>Thalassorhabdomicrobium</taxon>
    </lineage>
</organism>